<feature type="domain" description="CABIT" evidence="2">
    <location>
        <begin position="87"/>
        <end position="354"/>
    </location>
</feature>
<organism evidence="3 4">
    <name type="scientific">Magallana gigas</name>
    <name type="common">Pacific oyster</name>
    <name type="synonym">Crassostrea gigas</name>
    <dbReference type="NCBI Taxonomy" id="29159"/>
    <lineage>
        <taxon>Eukaryota</taxon>
        <taxon>Metazoa</taxon>
        <taxon>Spiralia</taxon>
        <taxon>Lophotrochozoa</taxon>
        <taxon>Mollusca</taxon>
        <taxon>Bivalvia</taxon>
        <taxon>Autobranchia</taxon>
        <taxon>Pteriomorphia</taxon>
        <taxon>Ostreida</taxon>
        <taxon>Ostreoidea</taxon>
        <taxon>Ostreidae</taxon>
        <taxon>Magallana</taxon>
    </lineage>
</organism>
<evidence type="ECO:0000259" key="2">
    <source>
        <dbReference type="Pfam" id="PF12736"/>
    </source>
</evidence>
<sequence>MPLVIIVSSLQRSEICVCPVYGHSRQGAKNLKRKLEGRADMMNGSTHSRTNSWREKNGSESGAEQSRAQWSTQSFTAEDIVQQFALPQIVKCNQQAILVKREVPLPINLAQPILLHDKRTIRKLLARNVVLDPTTHRYSENDETVVIPADYDGLFLRLQSRTAKDHTCHRSIESLAKYKARAFLNLSKMAAFQISKNPQSNDYQQITYTSGNVFLVDKVFMGTARVKSESILSRKSTQIQQIKYLKCRDEKDVEVLIPMSQPGEFIEALPSPVGNGRMSVNADSLIASQKFPIVVRFISGRNRPRLTSFSGLFTLLDSFEETTLFGCILDPHGFTMLELPVSSPLTFQLALNTHDLYSHPVVKKALRLCDAKGHAYFRELKYKFKFAQRILQISGRRIEPEDENDPGDPPSAANSAKFGVTTTYIYL</sequence>
<dbReference type="Proteomes" id="UP000005408">
    <property type="component" value="Unassembled WGS sequence"/>
</dbReference>
<evidence type="ECO:0000256" key="1">
    <source>
        <dbReference type="SAM" id="MobiDB-lite"/>
    </source>
</evidence>
<dbReference type="InterPro" id="IPR025946">
    <property type="entry name" value="CABIT_dom"/>
</dbReference>
<proteinExistence type="predicted"/>
<protein>
    <recommendedName>
        <fullName evidence="2">CABIT domain-containing protein</fullName>
    </recommendedName>
</protein>
<name>A0A8W8L7T2_MAGGI</name>
<evidence type="ECO:0000313" key="4">
    <source>
        <dbReference type="Proteomes" id="UP000005408"/>
    </source>
</evidence>
<feature type="compositionally biased region" description="Polar residues" evidence="1">
    <location>
        <begin position="59"/>
        <end position="69"/>
    </location>
</feature>
<accession>A0A8W8L7T2</accession>
<dbReference type="EnsemblMetazoa" id="G2631.6">
    <property type="protein sequence ID" value="G2631.6:cds"/>
    <property type="gene ID" value="G2631"/>
</dbReference>
<dbReference type="Pfam" id="PF12736">
    <property type="entry name" value="CABIT"/>
    <property type="match status" value="1"/>
</dbReference>
<keyword evidence="4" id="KW-1185">Reference proteome</keyword>
<feature type="region of interest" description="Disordered" evidence="1">
    <location>
        <begin position="397"/>
        <end position="416"/>
    </location>
</feature>
<feature type="region of interest" description="Disordered" evidence="1">
    <location>
        <begin position="35"/>
        <end position="69"/>
    </location>
</feature>
<dbReference type="AlphaFoldDB" id="A0A8W8L7T2"/>
<evidence type="ECO:0000313" key="3">
    <source>
        <dbReference type="EnsemblMetazoa" id="G2631.6:cds"/>
    </source>
</evidence>
<reference evidence="3" key="1">
    <citation type="submission" date="2022-08" db="UniProtKB">
        <authorList>
            <consortium name="EnsemblMetazoa"/>
        </authorList>
    </citation>
    <scope>IDENTIFICATION</scope>
    <source>
        <strain evidence="3">05x7-T-G4-1.051#20</strain>
    </source>
</reference>